<feature type="transmembrane region" description="Helical" evidence="14">
    <location>
        <begin position="466"/>
        <end position="489"/>
    </location>
</feature>
<evidence type="ECO:0000256" key="9">
    <source>
        <dbReference type="ARBA" id="ARBA00023315"/>
    </source>
</evidence>
<dbReference type="GO" id="GO:0005789">
    <property type="term" value="C:endoplasmic reticulum membrane"/>
    <property type="evidence" value="ECO:0007669"/>
    <property type="project" value="UniProtKB-SubCell"/>
</dbReference>
<feature type="transmembrane region" description="Helical" evidence="14">
    <location>
        <begin position="139"/>
        <end position="161"/>
    </location>
</feature>
<keyword evidence="8 11" id="KW-0472">Membrane</keyword>
<feature type="transmembrane region" description="Helical" evidence="14">
    <location>
        <begin position="98"/>
        <end position="118"/>
    </location>
</feature>
<dbReference type="GeneID" id="36515113"/>
<keyword evidence="5 14" id="KW-0812">Transmembrane</keyword>
<dbReference type="EMBL" id="NDIQ01000001">
    <property type="protein sequence ID" value="PRT53744.1"/>
    <property type="molecule type" value="Genomic_DNA"/>
</dbReference>
<sequence>MLGSHKPQTNILSVKNRQHNRTRLVLPHDELPAEEPRCEQPVEAPDNKTLPASPKLIHSKPLHVVGFTSLLSRYRRRPAVKCDCGRQLESPGLRFEGIKHLLMIVLFLGSLRLLWIDSQIKGIRYAFRKAGFQSKDMKYCILLLAMNLVYLPIALIVERIAATSCNPNKQESKLSQCRCKMVTAVHILNASTCLIGSSLFCYQFIWNPLIGTICESNTIITFFKLTSYCLTNTALRENHHLGTSGPEYYGSVRYPNNLTARNAVYFWFAPTLIYQPVYPRTERIRWQVFWSLVGETLVGLIFIWMLSLKLAAPILNDTMIHYETGSLQLVDDFIKLCAVNITIWLLGFFVIFQSVLNLLAEITRFADRDFYRDWWNAGCLGTYWRDWNKPISNFLRRHVYYPLRSRKVGNLAASIIVFFISAVFHELLVGVATKNFNGVAFFSMMAQVPLIKLTEPLEKIRGPGTTIGNCIFWLSILLGQPTGLIIYYVSWSLKHK</sequence>
<evidence type="ECO:0000313" key="16">
    <source>
        <dbReference type="Proteomes" id="UP000238350"/>
    </source>
</evidence>
<comment type="subcellular location">
    <subcellularLocation>
        <location evidence="1 11">Endoplasmic reticulum membrane</location>
        <topology evidence="1 11">Multi-pass membrane protein</topology>
    </subcellularLocation>
</comment>
<keyword evidence="16" id="KW-1185">Reference proteome</keyword>
<evidence type="ECO:0000256" key="10">
    <source>
        <dbReference type="ARBA" id="ARBA00023568"/>
    </source>
</evidence>
<feature type="compositionally biased region" description="Basic and acidic residues" evidence="13">
    <location>
        <begin position="26"/>
        <end position="40"/>
    </location>
</feature>
<feature type="transmembrane region" description="Helical" evidence="14">
    <location>
        <begin position="411"/>
        <end position="430"/>
    </location>
</feature>
<dbReference type="GO" id="GO:0019432">
    <property type="term" value="P:triglyceride biosynthetic process"/>
    <property type="evidence" value="ECO:0007669"/>
    <property type="project" value="TreeGrafter"/>
</dbReference>
<dbReference type="Pfam" id="PF03062">
    <property type="entry name" value="MBOAT"/>
    <property type="match status" value="1"/>
</dbReference>
<keyword evidence="9 11" id="KW-0012">Acyltransferase</keyword>
<evidence type="ECO:0000256" key="13">
    <source>
        <dbReference type="SAM" id="MobiDB-lite"/>
    </source>
</evidence>
<reference evidence="15 16" key="1">
    <citation type="submission" date="2017-04" db="EMBL/GenBank/DDBJ databases">
        <title>Genome sequencing of [Candida] sorbophila.</title>
        <authorList>
            <person name="Ahn J.O."/>
        </authorList>
    </citation>
    <scope>NUCLEOTIDE SEQUENCE [LARGE SCALE GENOMIC DNA]</scope>
    <source>
        <strain evidence="15 16">DS02</strain>
    </source>
</reference>
<feature type="region of interest" description="Disordered" evidence="13">
    <location>
        <begin position="26"/>
        <end position="45"/>
    </location>
</feature>
<evidence type="ECO:0000256" key="7">
    <source>
        <dbReference type="ARBA" id="ARBA00022989"/>
    </source>
</evidence>
<dbReference type="AlphaFoldDB" id="A0A2T0FFJ2"/>
<name>A0A2T0FFJ2_9ASCO</name>
<evidence type="ECO:0000256" key="11">
    <source>
        <dbReference type="PIRNR" id="PIRNR000439"/>
    </source>
</evidence>
<dbReference type="InterPro" id="IPR014371">
    <property type="entry name" value="Oat_ACAT_DAG_ARE"/>
</dbReference>
<comment type="similarity">
    <text evidence="3 11">Belongs to the membrane-bound acyltransferase family. Sterol o-acyltransferase subfamily.</text>
</comment>
<keyword evidence="4 11" id="KW-0808">Transferase</keyword>
<feature type="active site" evidence="12">
    <location>
        <position position="425"/>
    </location>
</feature>
<dbReference type="PIRSF" id="PIRSF000439">
    <property type="entry name" value="Oat_ACAT_DAG_ARE"/>
    <property type="match status" value="1"/>
</dbReference>
<evidence type="ECO:0000256" key="1">
    <source>
        <dbReference type="ARBA" id="ARBA00004477"/>
    </source>
</evidence>
<evidence type="ECO:0000256" key="14">
    <source>
        <dbReference type="SAM" id="Phobius"/>
    </source>
</evidence>
<feature type="transmembrane region" description="Helical" evidence="14">
    <location>
        <begin position="181"/>
        <end position="202"/>
    </location>
</feature>
<protein>
    <recommendedName>
        <fullName evidence="11">O-acyltransferase</fullName>
    </recommendedName>
</protein>
<dbReference type="OrthoDB" id="10039049at2759"/>
<evidence type="ECO:0000256" key="5">
    <source>
        <dbReference type="ARBA" id="ARBA00022692"/>
    </source>
</evidence>
<dbReference type="PANTHER" id="PTHR10408:SF7">
    <property type="entry name" value="DIACYLGLYCEROL O-ACYLTRANSFERASE 1"/>
    <property type="match status" value="1"/>
</dbReference>
<accession>A0A2T0FFJ2</accession>
<dbReference type="InterPro" id="IPR004299">
    <property type="entry name" value="MBOAT_fam"/>
</dbReference>
<proteinExistence type="inferred from homology"/>
<dbReference type="PANTHER" id="PTHR10408">
    <property type="entry name" value="STEROL O-ACYLTRANSFERASE"/>
    <property type="match status" value="1"/>
</dbReference>
<dbReference type="Proteomes" id="UP000238350">
    <property type="component" value="Unassembled WGS sequence"/>
</dbReference>
<dbReference type="STRING" id="45607.A0A2T0FFJ2"/>
<evidence type="ECO:0000256" key="3">
    <source>
        <dbReference type="ARBA" id="ARBA00009010"/>
    </source>
</evidence>
<evidence type="ECO:0000256" key="2">
    <source>
        <dbReference type="ARBA" id="ARBA00005189"/>
    </source>
</evidence>
<evidence type="ECO:0000256" key="12">
    <source>
        <dbReference type="PIRSR" id="PIRSR000439-1"/>
    </source>
</evidence>
<organism evidence="15 16">
    <name type="scientific">Wickerhamiella sorbophila</name>
    <dbReference type="NCBI Taxonomy" id="45607"/>
    <lineage>
        <taxon>Eukaryota</taxon>
        <taxon>Fungi</taxon>
        <taxon>Dikarya</taxon>
        <taxon>Ascomycota</taxon>
        <taxon>Saccharomycotina</taxon>
        <taxon>Dipodascomycetes</taxon>
        <taxon>Dipodascales</taxon>
        <taxon>Trichomonascaceae</taxon>
        <taxon>Wickerhamiella</taxon>
    </lineage>
</organism>
<feature type="transmembrane region" description="Helical" evidence="14">
    <location>
        <begin position="288"/>
        <end position="307"/>
    </location>
</feature>
<evidence type="ECO:0000256" key="4">
    <source>
        <dbReference type="ARBA" id="ARBA00022679"/>
    </source>
</evidence>
<comment type="caution">
    <text evidence="15">The sequence shown here is derived from an EMBL/GenBank/DDBJ whole genome shotgun (WGS) entry which is preliminary data.</text>
</comment>
<feature type="transmembrane region" description="Helical" evidence="14">
    <location>
        <begin position="333"/>
        <end position="359"/>
    </location>
</feature>
<evidence type="ECO:0000256" key="6">
    <source>
        <dbReference type="ARBA" id="ARBA00022824"/>
    </source>
</evidence>
<dbReference type="GO" id="GO:0004144">
    <property type="term" value="F:diacylglycerol O-acyltransferase activity"/>
    <property type="evidence" value="ECO:0007669"/>
    <property type="project" value="TreeGrafter"/>
</dbReference>
<evidence type="ECO:0000313" key="15">
    <source>
        <dbReference type="EMBL" id="PRT53744.1"/>
    </source>
</evidence>
<keyword evidence="7 14" id="KW-1133">Transmembrane helix</keyword>
<keyword evidence="6 11" id="KW-0256">Endoplasmic reticulum</keyword>
<comment type="pathway">
    <text evidence="2">Lipid metabolism.</text>
</comment>
<gene>
    <name evidence="15" type="ORF">B9G98_01364</name>
</gene>
<evidence type="ECO:0000256" key="8">
    <source>
        <dbReference type="ARBA" id="ARBA00023136"/>
    </source>
</evidence>
<comment type="function">
    <text evidence="10">Sterol O-acyltransferase that catalyzes the formation of stery esters.</text>
</comment>
<dbReference type="RefSeq" id="XP_024663690.1">
    <property type="nucleotide sequence ID" value="XM_024807922.1"/>
</dbReference>